<feature type="transmembrane region" description="Helical" evidence="6">
    <location>
        <begin position="317"/>
        <end position="338"/>
    </location>
</feature>
<evidence type="ECO:0000256" key="5">
    <source>
        <dbReference type="ARBA" id="ARBA00023136"/>
    </source>
</evidence>
<feature type="transmembrane region" description="Helical" evidence="6">
    <location>
        <begin position="90"/>
        <end position="112"/>
    </location>
</feature>
<evidence type="ECO:0000256" key="1">
    <source>
        <dbReference type="ARBA" id="ARBA00004141"/>
    </source>
</evidence>
<dbReference type="EMBL" id="UASJ01000001">
    <property type="protein sequence ID" value="SQB63480.1"/>
    <property type="molecule type" value="Genomic_DNA"/>
</dbReference>
<dbReference type="InterPro" id="IPR001204">
    <property type="entry name" value="Phos_transporter"/>
</dbReference>
<feature type="transmembrane region" description="Helical" evidence="6">
    <location>
        <begin position="261"/>
        <end position="282"/>
    </location>
</feature>
<evidence type="ECO:0000313" key="7">
    <source>
        <dbReference type="EMBL" id="NMW86488.1"/>
    </source>
</evidence>
<dbReference type="Pfam" id="PF01384">
    <property type="entry name" value="PHO4"/>
    <property type="match status" value="1"/>
</dbReference>
<evidence type="ECO:0000313" key="10">
    <source>
        <dbReference type="Proteomes" id="UP000553981"/>
    </source>
</evidence>
<accession>A0A2X3AP02</accession>
<evidence type="ECO:0000313" key="8">
    <source>
        <dbReference type="EMBL" id="SQB63480.1"/>
    </source>
</evidence>
<dbReference type="GO" id="GO:0005315">
    <property type="term" value="F:phosphate transmembrane transporter activity"/>
    <property type="evidence" value="ECO:0007669"/>
    <property type="project" value="InterPro"/>
</dbReference>
<feature type="transmembrane region" description="Helical" evidence="6">
    <location>
        <begin position="144"/>
        <end position="170"/>
    </location>
</feature>
<protein>
    <submittedName>
        <fullName evidence="7 8">Inorganic phosphate transporter</fullName>
    </submittedName>
</protein>
<dbReference type="Proteomes" id="UP000553981">
    <property type="component" value="Unassembled WGS sequence"/>
</dbReference>
<organism evidence="8 9">
    <name type="scientific">Mobiluncus curtisii</name>
    <dbReference type="NCBI Taxonomy" id="2051"/>
    <lineage>
        <taxon>Bacteria</taxon>
        <taxon>Bacillati</taxon>
        <taxon>Actinomycetota</taxon>
        <taxon>Actinomycetes</taxon>
        <taxon>Actinomycetales</taxon>
        <taxon>Actinomycetaceae</taxon>
        <taxon>Mobiluncus</taxon>
    </lineage>
</organism>
<dbReference type="GO" id="GO:0035435">
    <property type="term" value="P:phosphate ion transmembrane transport"/>
    <property type="evidence" value="ECO:0007669"/>
    <property type="project" value="TreeGrafter"/>
</dbReference>
<keyword evidence="3 6" id="KW-0812">Transmembrane</keyword>
<proteinExistence type="predicted"/>
<keyword evidence="2" id="KW-0813">Transport</keyword>
<feature type="transmembrane region" description="Helical" evidence="6">
    <location>
        <begin position="119"/>
        <end position="138"/>
    </location>
</feature>
<reference evidence="8 9" key="1">
    <citation type="submission" date="2018-06" db="EMBL/GenBank/DDBJ databases">
        <authorList>
            <consortium name="Pathogen Informatics"/>
            <person name="Doyle S."/>
        </authorList>
    </citation>
    <scope>NUCLEOTIDE SEQUENCE [LARGE SCALE GENOMIC DNA]</scope>
    <source>
        <strain evidence="8 9">NCTC11820</strain>
    </source>
</reference>
<keyword evidence="5 6" id="KW-0472">Membrane</keyword>
<evidence type="ECO:0000256" key="6">
    <source>
        <dbReference type="SAM" id="Phobius"/>
    </source>
</evidence>
<dbReference type="AlphaFoldDB" id="A0A2X3AP02"/>
<dbReference type="EMBL" id="JABCUI010000001">
    <property type="protein sequence ID" value="NMW86488.1"/>
    <property type="molecule type" value="Genomic_DNA"/>
</dbReference>
<evidence type="ECO:0000256" key="3">
    <source>
        <dbReference type="ARBA" id="ARBA00022692"/>
    </source>
</evidence>
<evidence type="ECO:0000256" key="2">
    <source>
        <dbReference type="ARBA" id="ARBA00022448"/>
    </source>
</evidence>
<dbReference type="PANTHER" id="PTHR11101:SF80">
    <property type="entry name" value="PHOSPHATE TRANSPORTER"/>
    <property type="match status" value="1"/>
</dbReference>
<dbReference type="GeneID" id="55564588"/>
<name>A0A2X3AP02_9ACTO</name>
<dbReference type="OMA" id="RANPHKA"/>
<keyword evidence="4 6" id="KW-1133">Transmembrane helix</keyword>
<reference evidence="7 10" key="2">
    <citation type="submission" date="2020-04" db="EMBL/GenBank/DDBJ databases">
        <title>Antimicrobial susceptibility and clonality of vaginal-derived multi-drug resistant Mobiluncus isolates in China.</title>
        <authorList>
            <person name="Zhang X."/>
        </authorList>
    </citation>
    <scope>NUCLEOTIDE SEQUENCE [LARGE SCALE GENOMIC DNA]</scope>
    <source>
        <strain evidence="7 10">19</strain>
    </source>
</reference>
<dbReference type="RefSeq" id="WP_004008438.1">
    <property type="nucleotide sequence ID" value="NZ_CAMYEK010000002.1"/>
</dbReference>
<gene>
    <name evidence="8" type="primary">pitA_1</name>
    <name evidence="7" type="ORF">HHJ67_01810</name>
    <name evidence="8" type="ORF">NCTC11820_00261</name>
</gene>
<evidence type="ECO:0000256" key="4">
    <source>
        <dbReference type="ARBA" id="ARBA00022989"/>
    </source>
</evidence>
<dbReference type="PANTHER" id="PTHR11101">
    <property type="entry name" value="PHOSPHATE TRANSPORTER"/>
    <property type="match status" value="1"/>
</dbReference>
<comment type="subcellular location">
    <subcellularLocation>
        <location evidence="1">Membrane</location>
        <topology evidence="1">Multi-pass membrane protein</topology>
    </subcellularLocation>
</comment>
<feature type="transmembrane region" description="Helical" evidence="6">
    <location>
        <begin position="227"/>
        <end position="249"/>
    </location>
</feature>
<dbReference type="Proteomes" id="UP000250245">
    <property type="component" value="Unassembled WGS sequence"/>
</dbReference>
<dbReference type="GO" id="GO:0016020">
    <property type="term" value="C:membrane"/>
    <property type="evidence" value="ECO:0007669"/>
    <property type="project" value="UniProtKB-SubCell"/>
</dbReference>
<sequence>MDISLLLVVLVVVIAVVFDFTNGFHDAANAIATAISTRAWAPRTALAMAAVMNLVGSLLGTEVAKTIGSGIIDMSGYATAVSHAERAHGLLIILGGLIGAICWNIITWYFGLPSSSSHALIGGLAGAGLAAGVTVNWSTITSHVLIPMVVSPLIGFTFAYVLMSLVMMFMKNLAYRRTMRKFRVGQKFSSAALALGHGLQDAQKTMGVIFIALVASGHVDLDDPIPLWVKFAAAIAIAAGTFVGGFRIMKTLGSRVIHVNPANGFVSETVAAGVLYFTAFIWHAPISTTHTVTTAIMGVGATRRLSAVRWGTAGNIVVAWVLTLPAAAVVAAAVYSLLEFLLRI</sequence>
<evidence type="ECO:0000313" key="9">
    <source>
        <dbReference type="Proteomes" id="UP000250245"/>
    </source>
</evidence>